<protein>
    <submittedName>
        <fullName evidence="1">Uncharacterized protein</fullName>
    </submittedName>
</protein>
<comment type="caution">
    <text evidence="1">The sequence shown here is derived from an EMBL/GenBank/DDBJ whole genome shotgun (WGS) entry which is preliminary data.</text>
</comment>
<organism evidence="1 2">
    <name type="scientific">Desulfofundulus luciae</name>
    <dbReference type="NCBI Taxonomy" id="74702"/>
    <lineage>
        <taxon>Bacteria</taxon>
        <taxon>Bacillati</taxon>
        <taxon>Bacillota</taxon>
        <taxon>Clostridia</taxon>
        <taxon>Eubacteriales</taxon>
        <taxon>Peptococcaceae</taxon>
        <taxon>Desulfofundulus</taxon>
    </lineage>
</organism>
<dbReference type="Proteomes" id="UP001225644">
    <property type="component" value="Unassembled WGS sequence"/>
</dbReference>
<reference evidence="1 2" key="1">
    <citation type="submission" date="2023-07" db="EMBL/GenBank/DDBJ databases">
        <title>Genomic Encyclopedia of Type Strains, Phase IV (KMG-IV): sequencing the most valuable type-strain genomes for metagenomic binning, comparative biology and taxonomic classification.</title>
        <authorList>
            <person name="Goeker M."/>
        </authorList>
    </citation>
    <scope>NUCLEOTIDE SEQUENCE [LARGE SCALE GENOMIC DNA]</scope>
    <source>
        <strain evidence="1 2">DSM 12396</strain>
    </source>
</reference>
<evidence type="ECO:0000313" key="1">
    <source>
        <dbReference type="EMBL" id="MDQ0286304.1"/>
    </source>
</evidence>
<sequence>MNRDLAAGVEAAWDAVNRGSPDAPGKVQKVLDAIKPAFI</sequence>
<dbReference type="EMBL" id="JAUSUX010000009">
    <property type="protein sequence ID" value="MDQ0286304.1"/>
    <property type="molecule type" value="Genomic_DNA"/>
</dbReference>
<gene>
    <name evidence="1" type="ORF">J2Z49_001418</name>
</gene>
<name>A0ABU0B0R1_9FIRM</name>
<accession>A0ABU0B0R1</accession>
<keyword evidence="2" id="KW-1185">Reference proteome</keyword>
<proteinExistence type="predicted"/>
<evidence type="ECO:0000313" key="2">
    <source>
        <dbReference type="Proteomes" id="UP001225644"/>
    </source>
</evidence>